<dbReference type="Gene3D" id="3.90.226.10">
    <property type="entry name" value="2-enoyl-CoA Hydratase, Chain A, domain 1"/>
    <property type="match status" value="1"/>
</dbReference>
<sequence>MARSAPEAFDGVEEAPPRRGLARLADIDDGAILRVAFFALLAGTAGVLWLDYGELTGLEPASLFAPQTPILPAFETEGPESPDGPSVTTDPETLRAPAQIALTAGGLLTVIGTIDPGAAERFAAEVEARGEYVEAVVLDSPGGSVVDALAMGRLIREKGFITRVAAGSLCASSCPLVLAGGAEREASPEAAIGVHQIYAAEAPDPATDSLRSSRRAMADAQATTARISRYLDDMGIAPTLWVHALETPPDRLYYFSPEELVDLKLVTRLDQRFAGLPSR</sequence>
<evidence type="ECO:0000313" key="2">
    <source>
        <dbReference type="Proteomes" id="UP000183447"/>
    </source>
</evidence>
<dbReference type="RefSeq" id="WP_244545322.1">
    <property type="nucleotide sequence ID" value="NZ_FPKU01000002.1"/>
</dbReference>
<proteinExistence type="predicted"/>
<accession>A0A1K2I0N1</accession>
<keyword evidence="2" id="KW-1185">Reference proteome</keyword>
<dbReference type="SUPFAM" id="SSF52096">
    <property type="entry name" value="ClpP/crotonase"/>
    <property type="match status" value="1"/>
</dbReference>
<organism evidence="1 2">
    <name type="scientific">Devosia enhydra</name>
    <dbReference type="NCBI Taxonomy" id="665118"/>
    <lineage>
        <taxon>Bacteria</taxon>
        <taxon>Pseudomonadati</taxon>
        <taxon>Pseudomonadota</taxon>
        <taxon>Alphaproteobacteria</taxon>
        <taxon>Hyphomicrobiales</taxon>
        <taxon>Devosiaceae</taxon>
        <taxon>Devosia</taxon>
    </lineage>
</organism>
<gene>
    <name evidence="1" type="ORF">SAMN02983003_2500</name>
</gene>
<name>A0A1K2I0N1_9HYPH</name>
<evidence type="ECO:0000313" key="1">
    <source>
        <dbReference type="EMBL" id="SFZ85306.1"/>
    </source>
</evidence>
<dbReference type="InterPro" id="IPR029045">
    <property type="entry name" value="ClpP/crotonase-like_dom_sf"/>
</dbReference>
<dbReference type="EMBL" id="FPKU01000002">
    <property type="protein sequence ID" value="SFZ85306.1"/>
    <property type="molecule type" value="Genomic_DNA"/>
</dbReference>
<dbReference type="STRING" id="665118.SAMN02983003_2500"/>
<dbReference type="AlphaFoldDB" id="A0A1K2I0N1"/>
<reference evidence="1 2" key="1">
    <citation type="submission" date="2016-11" db="EMBL/GenBank/DDBJ databases">
        <authorList>
            <person name="Jaros S."/>
            <person name="Januszkiewicz K."/>
            <person name="Wedrychowicz H."/>
        </authorList>
    </citation>
    <scope>NUCLEOTIDE SEQUENCE [LARGE SCALE GENOMIC DNA]</scope>
    <source>
        <strain evidence="1 2">ATCC 23634</strain>
    </source>
</reference>
<protein>
    <submittedName>
        <fullName evidence="1">Uncharacterized protein</fullName>
    </submittedName>
</protein>
<dbReference type="Proteomes" id="UP000183447">
    <property type="component" value="Unassembled WGS sequence"/>
</dbReference>